<evidence type="ECO:0000313" key="3">
    <source>
        <dbReference type="Proteomes" id="UP000646426"/>
    </source>
</evidence>
<keyword evidence="3" id="KW-1185">Reference proteome</keyword>
<dbReference type="EMBL" id="BMYD01000005">
    <property type="protein sequence ID" value="GHA87721.1"/>
    <property type="molecule type" value="Genomic_DNA"/>
</dbReference>
<dbReference type="Proteomes" id="UP000646426">
    <property type="component" value="Unassembled WGS sequence"/>
</dbReference>
<accession>A0A918T2J9</accession>
<dbReference type="RefSeq" id="WP_189457558.1">
    <property type="nucleotide sequence ID" value="NZ_BMYD01000005.1"/>
</dbReference>
<evidence type="ECO:0000256" key="1">
    <source>
        <dbReference type="SAM" id="SignalP"/>
    </source>
</evidence>
<feature type="signal peptide" evidence="1">
    <location>
        <begin position="1"/>
        <end position="21"/>
    </location>
</feature>
<gene>
    <name evidence="2" type="ORF">GCM10007067_27190</name>
</gene>
<keyword evidence="1" id="KW-0732">Signal</keyword>
<organism evidence="2 3">
    <name type="scientific">Cognatilysobacter bugurensis</name>
    <dbReference type="NCBI Taxonomy" id="543356"/>
    <lineage>
        <taxon>Bacteria</taxon>
        <taxon>Pseudomonadati</taxon>
        <taxon>Pseudomonadota</taxon>
        <taxon>Gammaproteobacteria</taxon>
        <taxon>Lysobacterales</taxon>
        <taxon>Lysobacteraceae</taxon>
        <taxon>Cognatilysobacter</taxon>
    </lineage>
</organism>
<protein>
    <recommendedName>
        <fullName evidence="4">DUF4402 domain-containing protein</fullName>
    </recommendedName>
</protein>
<feature type="chain" id="PRO_5037160541" description="DUF4402 domain-containing protein" evidence="1">
    <location>
        <begin position="22"/>
        <end position="155"/>
    </location>
</feature>
<evidence type="ECO:0000313" key="2">
    <source>
        <dbReference type="EMBL" id="GHA87721.1"/>
    </source>
</evidence>
<name>A0A918T2J9_9GAMM</name>
<reference evidence="2" key="2">
    <citation type="submission" date="2020-09" db="EMBL/GenBank/DDBJ databases">
        <authorList>
            <person name="Sun Q."/>
            <person name="Kim S."/>
        </authorList>
    </citation>
    <scope>NUCLEOTIDE SEQUENCE</scope>
    <source>
        <strain evidence="2">KCTC 23077</strain>
    </source>
</reference>
<comment type="caution">
    <text evidence="2">The sequence shown here is derived from an EMBL/GenBank/DDBJ whole genome shotgun (WGS) entry which is preliminary data.</text>
</comment>
<reference evidence="2" key="1">
    <citation type="journal article" date="2014" name="Int. J. Syst. Evol. Microbiol.">
        <title>Complete genome sequence of Corynebacterium casei LMG S-19264T (=DSM 44701T), isolated from a smear-ripened cheese.</title>
        <authorList>
            <consortium name="US DOE Joint Genome Institute (JGI-PGF)"/>
            <person name="Walter F."/>
            <person name="Albersmeier A."/>
            <person name="Kalinowski J."/>
            <person name="Ruckert C."/>
        </authorList>
    </citation>
    <scope>NUCLEOTIDE SEQUENCE</scope>
    <source>
        <strain evidence="2">KCTC 23077</strain>
    </source>
</reference>
<evidence type="ECO:0008006" key="4">
    <source>
        <dbReference type="Google" id="ProtNLM"/>
    </source>
</evidence>
<proteinExistence type="predicted"/>
<dbReference type="AlphaFoldDB" id="A0A918T2J9"/>
<sequence>MSRRIARLALLLLAAPLLAGAQTALPVDDHASEVLGGPLRMRWDTPAGRHDASPTVSGEVAVRVRLDVAPWQGRQARIFMTLPPQAGTRVDAHWTTRGVLLPGALRDGERALVYAGPLRGPQLEDVQQLTIRADGARLVRPEQLHFAFEIELESP</sequence>